<name>A0A498JJJ0_MALDO</name>
<sequence length="171" mass="18718">MSYILGFESWFRESEGAGVEVKLGLGLWNGGGGCGMSWRGREREVCQKRGLQGYNEGYGVDWQGGEGRGSSEACQKECWIDFSSSNQGLVSGLRGGSKMGMVVRERRMAETEVMELNVGIPKIEGCCQWVSISATSMIGMLIKGNPHICIFPVSFRNLTGNFWLNGNQISS</sequence>
<reference evidence="1 2" key="1">
    <citation type="submission" date="2018-10" db="EMBL/GenBank/DDBJ databases">
        <title>A high-quality apple genome assembly.</title>
        <authorList>
            <person name="Hu J."/>
        </authorList>
    </citation>
    <scope>NUCLEOTIDE SEQUENCE [LARGE SCALE GENOMIC DNA]</scope>
    <source>
        <strain evidence="2">cv. HFTH1</strain>
        <tissue evidence="1">Young leaf</tissue>
    </source>
</reference>
<dbReference type="Proteomes" id="UP000290289">
    <property type="component" value="Chromosome 6"/>
</dbReference>
<protein>
    <submittedName>
        <fullName evidence="1">Uncharacterized protein</fullName>
    </submittedName>
</protein>
<dbReference type="EMBL" id="RDQH01000332">
    <property type="protein sequence ID" value="RXH96099.1"/>
    <property type="molecule type" value="Genomic_DNA"/>
</dbReference>
<dbReference type="AlphaFoldDB" id="A0A498JJJ0"/>
<keyword evidence="2" id="KW-1185">Reference proteome</keyword>
<evidence type="ECO:0000313" key="2">
    <source>
        <dbReference type="Proteomes" id="UP000290289"/>
    </source>
</evidence>
<proteinExistence type="predicted"/>
<comment type="caution">
    <text evidence="1">The sequence shown here is derived from an EMBL/GenBank/DDBJ whole genome shotgun (WGS) entry which is preliminary data.</text>
</comment>
<organism evidence="1 2">
    <name type="scientific">Malus domestica</name>
    <name type="common">Apple</name>
    <name type="synonym">Pyrus malus</name>
    <dbReference type="NCBI Taxonomy" id="3750"/>
    <lineage>
        <taxon>Eukaryota</taxon>
        <taxon>Viridiplantae</taxon>
        <taxon>Streptophyta</taxon>
        <taxon>Embryophyta</taxon>
        <taxon>Tracheophyta</taxon>
        <taxon>Spermatophyta</taxon>
        <taxon>Magnoliopsida</taxon>
        <taxon>eudicotyledons</taxon>
        <taxon>Gunneridae</taxon>
        <taxon>Pentapetalae</taxon>
        <taxon>rosids</taxon>
        <taxon>fabids</taxon>
        <taxon>Rosales</taxon>
        <taxon>Rosaceae</taxon>
        <taxon>Amygdaloideae</taxon>
        <taxon>Maleae</taxon>
        <taxon>Malus</taxon>
    </lineage>
</organism>
<accession>A0A498JJJ0</accession>
<gene>
    <name evidence="1" type="ORF">DVH24_008599</name>
</gene>
<evidence type="ECO:0000313" key="1">
    <source>
        <dbReference type="EMBL" id="RXH96099.1"/>
    </source>
</evidence>